<feature type="region of interest" description="Disordered" evidence="5">
    <location>
        <begin position="474"/>
        <end position="493"/>
    </location>
</feature>
<feature type="compositionally biased region" description="Basic residues" evidence="5">
    <location>
        <begin position="482"/>
        <end position="493"/>
    </location>
</feature>
<dbReference type="STRING" id="47864.GA0070560_12819"/>
<evidence type="ECO:0000313" key="7">
    <source>
        <dbReference type="EMBL" id="SCG68577.1"/>
    </source>
</evidence>
<organism evidence="7 8">
    <name type="scientific">Micromonospora halophytica</name>
    <dbReference type="NCBI Taxonomy" id="47864"/>
    <lineage>
        <taxon>Bacteria</taxon>
        <taxon>Bacillati</taxon>
        <taxon>Actinomycetota</taxon>
        <taxon>Actinomycetes</taxon>
        <taxon>Micromonosporales</taxon>
        <taxon>Micromonosporaceae</taxon>
        <taxon>Micromonospora</taxon>
    </lineage>
</organism>
<evidence type="ECO:0000256" key="4">
    <source>
        <dbReference type="ARBA" id="ARBA00023098"/>
    </source>
</evidence>
<dbReference type="InterPro" id="IPR025202">
    <property type="entry name" value="PLD-like_dom"/>
</dbReference>
<dbReference type="PANTHER" id="PTHR18896">
    <property type="entry name" value="PHOSPHOLIPASE D"/>
    <property type="match status" value="1"/>
</dbReference>
<comment type="catalytic activity">
    <reaction evidence="1">
        <text>a 1,2-diacyl-sn-glycero-3-phosphocholine + H2O = a 1,2-diacyl-sn-glycero-3-phosphate + choline + H(+)</text>
        <dbReference type="Rhea" id="RHEA:14445"/>
        <dbReference type="ChEBI" id="CHEBI:15354"/>
        <dbReference type="ChEBI" id="CHEBI:15377"/>
        <dbReference type="ChEBI" id="CHEBI:15378"/>
        <dbReference type="ChEBI" id="CHEBI:57643"/>
        <dbReference type="ChEBI" id="CHEBI:58608"/>
        <dbReference type="EC" id="3.1.4.4"/>
    </reaction>
</comment>
<evidence type="ECO:0000313" key="8">
    <source>
        <dbReference type="Proteomes" id="UP000199408"/>
    </source>
</evidence>
<keyword evidence="4" id="KW-0443">Lipid metabolism</keyword>
<dbReference type="PANTHER" id="PTHR18896:SF76">
    <property type="entry name" value="PHOSPHOLIPASE"/>
    <property type="match status" value="1"/>
</dbReference>
<dbReference type="OrthoDB" id="8828485at2"/>
<accession>A0A1C5JDC9</accession>
<dbReference type="SMART" id="SM00155">
    <property type="entry name" value="PLDc"/>
    <property type="match status" value="2"/>
</dbReference>
<evidence type="ECO:0000256" key="2">
    <source>
        <dbReference type="ARBA" id="ARBA00022737"/>
    </source>
</evidence>
<dbReference type="PROSITE" id="PS50035">
    <property type="entry name" value="PLD"/>
    <property type="match status" value="1"/>
</dbReference>
<reference evidence="8" key="1">
    <citation type="submission" date="2016-06" db="EMBL/GenBank/DDBJ databases">
        <authorList>
            <person name="Varghese N."/>
        </authorList>
    </citation>
    <scope>NUCLEOTIDE SEQUENCE [LARGE SCALE GENOMIC DNA]</scope>
    <source>
        <strain evidence="8">DSM 43171</strain>
    </source>
</reference>
<dbReference type="Proteomes" id="UP000199408">
    <property type="component" value="Unassembled WGS sequence"/>
</dbReference>
<name>A0A1C5JDC9_9ACTN</name>
<dbReference type="GO" id="GO:0004630">
    <property type="term" value="F:phospholipase D activity"/>
    <property type="evidence" value="ECO:0007669"/>
    <property type="project" value="UniProtKB-EC"/>
</dbReference>
<dbReference type="RefSeq" id="WP_091302213.1">
    <property type="nucleotide sequence ID" value="NZ_FMDN01000028.1"/>
</dbReference>
<evidence type="ECO:0000256" key="3">
    <source>
        <dbReference type="ARBA" id="ARBA00022801"/>
    </source>
</evidence>
<evidence type="ECO:0000256" key="1">
    <source>
        <dbReference type="ARBA" id="ARBA00000798"/>
    </source>
</evidence>
<keyword evidence="8" id="KW-1185">Reference proteome</keyword>
<keyword evidence="3" id="KW-0378">Hydrolase</keyword>
<protein>
    <submittedName>
        <fullName evidence="7">Phosphatidylserine/phosphatidylglycerophosphate/cardiolipin synthase</fullName>
    </submittedName>
</protein>
<sequence length="529" mass="59255">MAIEDWFLTAAERANPVSELPAWTTGNLAEPLIHGAAYFDRLVTEVEALGPGDHLFFTDWRGDPDERMRWDGPTVVQLFARAAQRGVVVKGLLWRSHLDALAYSEAENRSLSEAICAAGGEVLLDQRVRRGGSHHQKLVVLRHPGAPERDVAFAGGIDLCHSRRDDAGHRGDPQTVQMSPKYGPHPPWHDVQLAVRGPAVGALDTTFRERWTDPMPLDSENPLAYLRDRLRGADLSPDPLPARPPDPPPCGPHHVQVLRTYPAVRPRYSFAPDGERTVARGYTKAVRRARRLIYLEDQYLWSAEVAELFAGALRDNPDLHLVAVVPRYPDVDGRLALPPNTVSREQALSLCGRAAPDRVHVFDVENREGQPVYVHAKVCVVDDVWASVGSDNFNRRSWTHDSELSCAVLDDTRDDRAPTDPGGQGDGARVFARELRLRLWREHLDRDPDGAQDDDLLDPASAVRAITAAADALQRWHDSGRRGPRPPGRLRPHRPERLPWLTRLWALPAYRLVYDPDGRPLRDRRAGTW</sequence>
<proteinExistence type="predicted"/>
<dbReference type="Pfam" id="PF13091">
    <property type="entry name" value="PLDc_2"/>
    <property type="match status" value="1"/>
</dbReference>
<dbReference type="GO" id="GO:0009395">
    <property type="term" value="P:phospholipid catabolic process"/>
    <property type="evidence" value="ECO:0007669"/>
    <property type="project" value="TreeGrafter"/>
</dbReference>
<dbReference type="CDD" id="cd09105">
    <property type="entry name" value="PLDc_vPLD1_2_like_2"/>
    <property type="match status" value="1"/>
</dbReference>
<dbReference type="InterPro" id="IPR015679">
    <property type="entry name" value="PLipase_D_fam"/>
</dbReference>
<gene>
    <name evidence="7" type="ORF">GA0070560_12819</name>
</gene>
<evidence type="ECO:0000256" key="5">
    <source>
        <dbReference type="SAM" id="MobiDB-lite"/>
    </source>
</evidence>
<dbReference type="Gene3D" id="3.30.870.10">
    <property type="entry name" value="Endonuclease Chain A"/>
    <property type="match status" value="2"/>
</dbReference>
<keyword evidence="2" id="KW-0677">Repeat</keyword>
<feature type="domain" description="PLD phosphodiesterase" evidence="6">
    <location>
        <begin position="370"/>
        <end position="397"/>
    </location>
</feature>
<dbReference type="AlphaFoldDB" id="A0A1C5JDC9"/>
<evidence type="ECO:0000259" key="6">
    <source>
        <dbReference type="PROSITE" id="PS50035"/>
    </source>
</evidence>
<dbReference type="EMBL" id="FMDN01000028">
    <property type="protein sequence ID" value="SCG68577.1"/>
    <property type="molecule type" value="Genomic_DNA"/>
</dbReference>
<dbReference type="InterPro" id="IPR001736">
    <property type="entry name" value="PLipase_D/transphosphatidylase"/>
</dbReference>
<dbReference type="SUPFAM" id="SSF56024">
    <property type="entry name" value="Phospholipase D/nuclease"/>
    <property type="match status" value="2"/>
</dbReference>